<dbReference type="SUPFAM" id="SSF143100">
    <property type="entry name" value="TTHA1013/TTHA0281-like"/>
    <property type="match status" value="1"/>
</dbReference>
<name>A0A562KKY9_SPHWJ</name>
<dbReference type="InterPro" id="IPR035069">
    <property type="entry name" value="TTHA1013/TTHA0281-like"/>
</dbReference>
<dbReference type="Pfam" id="PF15919">
    <property type="entry name" value="HicB_lk_antitox"/>
    <property type="match status" value="1"/>
</dbReference>
<proteinExistence type="predicted"/>
<organism evidence="2 3">
    <name type="scientific">Sphingobium wenxiniae (strain DSM 21828 / CGMCC 1.7748 / JZ-1)</name>
    <dbReference type="NCBI Taxonomy" id="595605"/>
    <lineage>
        <taxon>Bacteria</taxon>
        <taxon>Pseudomonadati</taxon>
        <taxon>Pseudomonadota</taxon>
        <taxon>Alphaproteobacteria</taxon>
        <taxon>Sphingomonadales</taxon>
        <taxon>Sphingomonadaceae</taxon>
        <taxon>Sphingobium</taxon>
    </lineage>
</organism>
<comment type="caution">
    <text evidence="2">The sequence shown here is derived from an EMBL/GenBank/DDBJ whole genome shotgun (WGS) entry which is preliminary data.</text>
</comment>
<protein>
    <submittedName>
        <fullName evidence="2">HicB-like antitoxin of HicAB toxin-antitoxin system</fullName>
    </submittedName>
</protein>
<feature type="domain" description="HicB-like antitoxin of toxin-antitoxin system" evidence="1">
    <location>
        <begin position="7"/>
        <end position="50"/>
    </location>
</feature>
<dbReference type="Proteomes" id="UP000316624">
    <property type="component" value="Unassembled WGS sequence"/>
</dbReference>
<keyword evidence="3" id="KW-1185">Reference proteome</keyword>
<dbReference type="AlphaFoldDB" id="A0A562KKY9"/>
<dbReference type="EMBL" id="VLKK01000003">
    <property type="protein sequence ID" value="TWH96024.1"/>
    <property type="molecule type" value="Genomic_DNA"/>
</dbReference>
<evidence type="ECO:0000259" key="1">
    <source>
        <dbReference type="Pfam" id="PF15919"/>
    </source>
</evidence>
<dbReference type="RefSeq" id="WP_145072232.1">
    <property type="nucleotide sequence ID" value="NZ_JACIIY010000005.1"/>
</dbReference>
<evidence type="ECO:0000313" key="3">
    <source>
        <dbReference type="Proteomes" id="UP000316624"/>
    </source>
</evidence>
<sequence>MHHYYGILHKDSDSAYGIHFPDLPGCFSAADDENDIVARASEAIALWLEGRPPVKPSDLRSITRIARADIARGGTIVLVPCPALPALSR</sequence>
<gene>
    <name evidence="2" type="ORF">IQ35_01113</name>
</gene>
<dbReference type="InterPro" id="IPR031807">
    <property type="entry name" value="HicB-like"/>
</dbReference>
<accession>A0A562KKY9</accession>
<reference evidence="2 3" key="1">
    <citation type="journal article" date="2015" name="Stand. Genomic Sci.">
        <title>Genomic Encyclopedia of Bacterial and Archaeal Type Strains, Phase III: the genomes of soil and plant-associated and newly described type strains.</title>
        <authorList>
            <person name="Whitman W.B."/>
            <person name="Woyke T."/>
            <person name="Klenk H.P."/>
            <person name="Zhou Y."/>
            <person name="Lilburn T.G."/>
            <person name="Beck B.J."/>
            <person name="De Vos P."/>
            <person name="Vandamme P."/>
            <person name="Eisen J.A."/>
            <person name="Garrity G."/>
            <person name="Hugenholtz P."/>
            <person name="Kyrpides N.C."/>
        </authorList>
    </citation>
    <scope>NUCLEOTIDE SEQUENCE [LARGE SCALE GENOMIC DNA]</scope>
    <source>
        <strain evidence="2 3">CGMCC 1.7748</strain>
    </source>
</reference>
<dbReference type="Gene3D" id="3.30.160.250">
    <property type="match status" value="1"/>
</dbReference>
<evidence type="ECO:0000313" key="2">
    <source>
        <dbReference type="EMBL" id="TWH96024.1"/>
    </source>
</evidence>